<accession>A0A916ULD1</accession>
<dbReference type="Proteomes" id="UP000637423">
    <property type="component" value="Unassembled WGS sequence"/>
</dbReference>
<comment type="caution">
    <text evidence="1">The sequence shown here is derived from an EMBL/GenBank/DDBJ whole genome shotgun (WGS) entry which is preliminary data.</text>
</comment>
<proteinExistence type="predicted"/>
<keyword evidence="2" id="KW-1185">Reference proteome</keyword>
<name>A0A916ULD1_9BURK</name>
<dbReference type="RefSeq" id="WP_188566415.1">
    <property type="nucleotide sequence ID" value="NZ_BMED01000002.1"/>
</dbReference>
<sequence>MTFPLKRLLAFMPGGILATYSQIVIDDEDKNRLVLIADGWPTIFDKPTQLVFYSGRPAATFSSIESIDVAHFINGKRVEWWTLSLSLRGGRKLAVGRSIDGVEASIAAAHAATITGKKVRAFERVGF</sequence>
<evidence type="ECO:0000313" key="1">
    <source>
        <dbReference type="EMBL" id="GGC77335.1"/>
    </source>
</evidence>
<protein>
    <submittedName>
        <fullName evidence="1">Uncharacterized protein</fullName>
    </submittedName>
</protein>
<dbReference type="AlphaFoldDB" id="A0A916ULD1"/>
<gene>
    <name evidence="1" type="ORF">GCM10011396_25600</name>
</gene>
<reference evidence="1" key="2">
    <citation type="submission" date="2020-09" db="EMBL/GenBank/DDBJ databases">
        <authorList>
            <person name="Sun Q."/>
            <person name="Zhou Y."/>
        </authorList>
    </citation>
    <scope>NUCLEOTIDE SEQUENCE</scope>
    <source>
        <strain evidence="1">CGMCC 1.10998</strain>
    </source>
</reference>
<reference evidence="1" key="1">
    <citation type="journal article" date="2014" name="Int. J. Syst. Evol. Microbiol.">
        <title>Complete genome sequence of Corynebacterium casei LMG S-19264T (=DSM 44701T), isolated from a smear-ripened cheese.</title>
        <authorList>
            <consortium name="US DOE Joint Genome Institute (JGI-PGF)"/>
            <person name="Walter F."/>
            <person name="Albersmeier A."/>
            <person name="Kalinowski J."/>
            <person name="Ruckert C."/>
        </authorList>
    </citation>
    <scope>NUCLEOTIDE SEQUENCE</scope>
    <source>
        <strain evidence="1">CGMCC 1.10998</strain>
    </source>
</reference>
<organism evidence="1 2">
    <name type="scientific">Undibacterium terreum</name>
    <dbReference type="NCBI Taxonomy" id="1224302"/>
    <lineage>
        <taxon>Bacteria</taxon>
        <taxon>Pseudomonadati</taxon>
        <taxon>Pseudomonadota</taxon>
        <taxon>Betaproteobacteria</taxon>
        <taxon>Burkholderiales</taxon>
        <taxon>Oxalobacteraceae</taxon>
        <taxon>Undibacterium</taxon>
    </lineage>
</organism>
<evidence type="ECO:0000313" key="2">
    <source>
        <dbReference type="Proteomes" id="UP000637423"/>
    </source>
</evidence>
<dbReference type="EMBL" id="BMED01000002">
    <property type="protein sequence ID" value="GGC77335.1"/>
    <property type="molecule type" value="Genomic_DNA"/>
</dbReference>